<evidence type="ECO:0000313" key="2">
    <source>
        <dbReference type="Proteomes" id="UP000800200"/>
    </source>
</evidence>
<dbReference type="Proteomes" id="UP000800200">
    <property type="component" value="Unassembled WGS sequence"/>
</dbReference>
<dbReference type="AlphaFoldDB" id="A0A6A6EML8"/>
<gene>
    <name evidence="1" type="ORF">K469DRAFT_712190</name>
</gene>
<protein>
    <submittedName>
        <fullName evidence="1">Uncharacterized protein</fullName>
    </submittedName>
</protein>
<proteinExistence type="predicted"/>
<sequence length="82" mass="9151">MMPYTPHVIRPIPCIVLRMDTPNRVACEACRRANVMGDCESESRGPEETSNSCSGTFGLGCQQIHLDLLEEVSRKVTEARAW</sequence>
<accession>A0A6A6EML8</accession>
<reference evidence="1" key="1">
    <citation type="journal article" date="2020" name="Stud. Mycol.">
        <title>101 Dothideomycetes genomes: a test case for predicting lifestyles and emergence of pathogens.</title>
        <authorList>
            <person name="Haridas S."/>
            <person name="Albert R."/>
            <person name="Binder M."/>
            <person name="Bloem J."/>
            <person name="Labutti K."/>
            <person name="Salamov A."/>
            <person name="Andreopoulos B."/>
            <person name="Baker S."/>
            <person name="Barry K."/>
            <person name="Bills G."/>
            <person name="Bluhm B."/>
            <person name="Cannon C."/>
            <person name="Castanera R."/>
            <person name="Culley D."/>
            <person name="Daum C."/>
            <person name="Ezra D."/>
            <person name="Gonzalez J."/>
            <person name="Henrissat B."/>
            <person name="Kuo A."/>
            <person name="Liang C."/>
            <person name="Lipzen A."/>
            <person name="Lutzoni F."/>
            <person name="Magnuson J."/>
            <person name="Mondo S."/>
            <person name="Nolan M."/>
            <person name="Ohm R."/>
            <person name="Pangilinan J."/>
            <person name="Park H.-J."/>
            <person name="Ramirez L."/>
            <person name="Alfaro M."/>
            <person name="Sun H."/>
            <person name="Tritt A."/>
            <person name="Yoshinaga Y."/>
            <person name="Zwiers L.-H."/>
            <person name="Turgeon B."/>
            <person name="Goodwin S."/>
            <person name="Spatafora J."/>
            <person name="Crous P."/>
            <person name="Grigoriev I."/>
        </authorList>
    </citation>
    <scope>NUCLEOTIDE SEQUENCE</scope>
    <source>
        <strain evidence="1">CBS 207.26</strain>
    </source>
</reference>
<name>A0A6A6EML8_9PEZI</name>
<keyword evidence="2" id="KW-1185">Reference proteome</keyword>
<feature type="non-terminal residue" evidence="1">
    <location>
        <position position="82"/>
    </location>
</feature>
<dbReference type="EMBL" id="ML994613">
    <property type="protein sequence ID" value="KAF2193437.1"/>
    <property type="molecule type" value="Genomic_DNA"/>
</dbReference>
<organism evidence="1 2">
    <name type="scientific">Zopfia rhizophila CBS 207.26</name>
    <dbReference type="NCBI Taxonomy" id="1314779"/>
    <lineage>
        <taxon>Eukaryota</taxon>
        <taxon>Fungi</taxon>
        <taxon>Dikarya</taxon>
        <taxon>Ascomycota</taxon>
        <taxon>Pezizomycotina</taxon>
        <taxon>Dothideomycetes</taxon>
        <taxon>Dothideomycetes incertae sedis</taxon>
        <taxon>Zopfiaceae</taxon>
        <taxon>Zopfia</taxon>
    </lineage>
</organism>
<evidence type="ECO:0000313" key="1">
    <source>
        <dbReference type="EMBL" id="KAF2193437.1"/>
    </source>
</evidence>